<protein>
    <submittedName>
        <fullName evidence="1">Uncharacterized protein</fullName>
    </submittedName>
</protein>
<dbReference type="KEGG" id="sphj:BSL82_03420"/>
<proteinExistence type="predicted"/>
<evidence type="ECO:0000313" key="2">
    <source>
        <dbReference type="Proteomes" id="UP000182063"/>
    </source>
</evidence>
<organism evidence="1 2">
    <name type="scientific">Tardibacter chloracetimidivorans</name>
    <dbReference type="NCBI Taxonomy" id="1921510"/>
    <lineage>
        <taxon>Bacteria</taxon>
        <taxon>Pseudomonadati</taxon>
        <taxon>Pseudomonadota</taxon>
        <taxon>Alphaproteobacteria</taxon>
        <taxon>Sphingomonadales</taxon>
        <taxon>Sphingomonadaceae</taxon>
        <taxon>Tardibacter</taxon>
    </lineage>
</organism>
<dbReference type="STRING" id="1921510.BSL82_03420"/>
<dbReference type="Proteomes" id="UP000182063">
    <property type="component" value="Chromosome"/>
</dbReference>
<name>A0A1L3ZS61_9SPHN</name>
<dbReference type="EMBL" id="CP018221">
    <property type="protein sequence ID" value="API58467.1"/>
    <property type="molecule type" value="Genomic_DNA"/>
</dbReference>
<sequence length="106" mass="11604">MNEYINYIRAPRPVLEESLPTYVEDELDKVEKALTFNLTGRKGAATLSSGTVAVSLYPEEPDDTYEVFLSTGVNETLYVTSKTTSGFTINSSNGSSTADVAWLVVR</sequence>
<accession>A0A1L3ZS61</accession>
<reference evidence="2" key="1">
    <citation type="submission" date="2016-11" db="EMBL/GenBank/DDBJ databases">
        <title>Complete Genome Sequence of alachlor-degrading Sphingomonas sp. strain JJ-A5.</title>
        <authorList>
            <person name="Lee H."/>
            <person name="Ka J.-O."/>
        </authorList>
    </citation>
    <scope>NUCLEOTIDE SEQUENCE [LARGE SCALE GENOMIC DNA]</scope>
    <source>
        <strain evidence="2">JJ-A5</strain>
    </source>
</reference>
<dbReference type="AlphaFoldDB" id="A0A1L3ZS61"/>
<evidence type="ECO:0000313" key="1">
    <source>
        <dbReference type="EMBL" id="API58467.1"/>
    </source>
</evidence>
<gene>
    <name evidence="1" type="ORF">BSL82_03420</name>
</gene>
<dbReference type="RefSeq" id="WP_072596040.1">
    <property type="nucleotide sequence ID" value="NZ_CP018221.1"/>
</dbReference>
<keyword evidence="2" id="KW-1185">Reference proteome</keyword>